<name>A0A915PEN9_9BILA</name>
<dbReference type="InterPro" id="IPR036734">
    <property type="entry name" value="Neur_chan_lig-bd_sf"/>
</dbReference>
<dbReference type="SUPFAM" id="SSF63712">
    <property type="entry name" value="Nicotinic receptor ligand binding domain-like"/>
    <property type="match status" value="1"/>
</dbReference>
<evidence type="ECO:0000313" key="7">
    <source>
        <dbReference type="WBParaSite" id="scf7180000424555.g13442"/>
    </source>
</evidence>
<evidence type="ECO:0000259" key="5">
    <source>
        <dbReference type="Pfam" id="PF02932"/>
    </source>
</evidence>
<dbReference type="PANTHER" id="PTHR18945">
    <property type="entry name" value="NEUROTRANSMITTER GATED ION CHANNEL"/>
    <property type="match status" value="1"/>
</dbReference>
<dbReference type="InterPro" id="IPR006029">
    <property type="entry name" value="Neurotrans-gated_channel_TM"/>
</dbReference>
<dbReference type="GO" id="GO:0005230">
    <property type="term" value="F:extracellular ligand-gated monoatomic ion channel activity"/>
    <property type="evidence" value="ECO:0007669"/>
    <property type="project" value="InterPro"/>
</dbReference>
<reference evidence="7" key="1">
    <citation type="submission" date="2022-11" db="UniProtKB">
        <authorList>
            <consortium name="WormBaseParasite"/>
        </authorList>
    </citation>
    <scope>IDENTIFICATION</scope>
</reference>
<accession>A0A915PEN9</accession>
<organism evidence="6 7">
    <name type="scientific">Meloidogyne floridensis</name>
    <dbReference type="NCBI Taxonomy" id="298350"/>
    <lineage>
        <taxon>Eukaryota</taxon>
        <taxon>Metazoa</taxon>
        <taxon>Ecdysozoa</taxon>
        <taxon>Nematoda</taxon>
        <taxon>Chromadorea</taxon>
        <taxon>Rhabditida</taxon>
        <taxon>Tylenchina</taxon>
        <taxon>Tylenchomorpha</taxon>
        <taxon>Tylenchoidea</taxon>
        <taxon>Meloidogynidae</taxon>
        <taxon>Meloidogyninae</taxon>
        <taxon>Meloidogyne</taxon>
    </lineage>
</organism>
<keyword evidence="4" id="KW-0732">Signal</keyword>
<keyword evidence="3" id="KW-0812">Transmembrane</keyword>
<sequence>MFPILILFCQYLNFLIASIVKFQPFQNEAKHLFGFDEPGHKHCMFVDFVNESVKLFGICSERNAVEKDSQFQASWRKGIQRKTLKFIFREKALPLFSRSNTISSSAASRTLYSLHELRWELSMVEYKIRWNGSSRNNSTLFTSGKNTSSINVPLNQKFVCRDAINITLHKRRRKNVIVQLLPLAGQLELQPVATATFGLGNNVFICERTRKRSLRESFHNRMTIFSGVLLGIGSLGTIIGYSIWKGIRQLHIPSTDIWIPDFVLYDNAAGDPDITSAEWDLMNLTSARHAVLYTSCCGPETYVDITYYLELRRKTLFFTCNLIVPCFLISFLTTFVFYLPDHKITFSISILVTLTVFFLVLIDLMPPTSLEVPMFGQYLITTMASVNIRFRNGSTHQMSPWIRIVILLMKRPDRQQLETNTNSLDNFLGKTRQGHEPSSSSSSFNFEYSNKKATISSPSNLFNNRSKLPQTSIVNKNKKEKYDKPPPYSSITTTNTLKNSDKNNNNSKEKILEENIYAEPSTSREIQQQFCSNKNQKLRKIEYTWNEQRVLYNLARQISNDWTFVAMVLDRFFLLVFSILNMATFSIIISAPTLFDFREPLNITVPTRPLGQAYLFSVNEE</sequence>
<feature type="transmembrane region" description="Helical" evidence="3">
    <location>
        <begin position="344"/>
        <end position="364"/>
    </location>
</feature>
<feature type="transmembrane region" description="Helical" evidence="3">
    <location>
        <begin position="316"/>
        <end position="338"/>
    </location>
</feature>
<comment type="subcellular location">
    <subcellularLocation>
        <location evidence="1">Membrane</location>
        <topology evidence="1">Multi-pass membrane protein</topology>
    </subcellularLocation>
</comment>
<feature type="compositionally biased region" description="Low complexity" evidence="2">
    <location>
        <begin position="492"/>
        <end position="506"/>
    </location>
</feature>
<dbReference type="SUPFAM" id="SSF90112">
    <property type="entry name" value="Neurotransmitter-gated ion-channel transmembrane pore"/>
    <property type="match status" value="1"/>
</dbReference>
<feature type="chain" id="PRO_5037387858" evidence="4">
    <location>
        <begin position="18"/>
        <end position="621"/>
    </location>
</feature>
<dbReference type="GO" id="GO:0016020">
    <property type="term" value="C:membrane"/>
    <property type="evidence" value="ECO:0007669"/>
    <property type="project" value="UniProtKB-SubCell"/>
</dbReference>
<dbReference type="InterPro" id="IPR006201">
    <property type="entry name" value="Neur_channel"/>
</dbReference>
<protein>
    <submittedName>
        <fullName evidence="7">Neurotransmitter-gated ion-channel transmembrane domain-containing protein</fullName>
    </submittedName>
</protein>
<dbReference type="Gene3D" id="1.20.58.390">
    <property type="entry name" value="Neurotransmitter-gated ion-channel transmembrane domain"/>
    <property type="match status" value="2"/>
</dbReference>
<dbReference type="AlphaFoldDB" id="A0A915PEN9"/>
<feature type="region of interest" description="Disordered" evidence="2">
    <location>
        <begin position="475"/>
        <end position="506"/>
    </location>
</feature>
<dbReference type="Pfam" id="PF02932">
    <property type="entry name" value="Neur_chan_memb"/>
    <property type="match status" value="1"/>
</dbReference>
<feature type="transmembrane region" description="Helical" evidence="3">
    <location>
        <begin position="572"/>
        <end position="595"/>
    </location>
</feature>
<evidence type="ECO:0000313" key="6">
    <source>
        <dbReference type="Proteomes" id="UP000887560"/>
    </source>
</evidence>
<proteinExistence type="predicted"/>
<dbReference type="WBParaSite" id="scf7180000424555.g13442">
    <property type="protein sequence ID" value="scf7180000424555.g13442"/>
    <property type="gene ID" value="scf7180000424555.g13442"/>
</dbReference>
<dbReference type="GO" id="GO:0004888">
    <property type="term" value="F:transmembrane signaling receptor activity"/>
    <property type="evidence" value="ECO:0007669"/>
    <property type="project" value="InterPro"/>
</dbReference>
<evidence type="ECO:0000256" key="2">
    <source>
        <dbReference type="SAM" id="MobiDB-lite"/>
    </source>
</evidence>
<dbReference type="CDD" id="cd19064">
    <property type="entry name" value="LGIC_TM_nAChR"/>
    <property type="match status" value="1"/>
</dbReference>
<evidence type="ECO:0000256" key="4">
    <source>
        <dbReference type="SAM" id="SignalP"/>
    </source>
</evidence>
<feature type="region of interest" description="Disordered" evidence="2">
    <location>
        <begin position="425"/>
        <end position="445"/>
    </location>
</feature>
<dbReference type="Proteomes" id="UP000887560">
    <property type="component" value="Unplaced"/>
</dbReference>
<dbReference type="Gene3D" id="2.70.170.10">
    <property type="entry name" value="Neurotransmitter-gated ion-channel ligand-binding domain"/>
    <property type="match status" value="1"/>
</dbReference>
<feature type="transmembrane region" description="Helical" evidence="3">
    <location>
        <begin position="222"/>
        <end position="244"/>
    </location>
</feature>
<keyword evidence="3" id="KW-1133">Transmembrane helix</keyword>
<evidence type="ECO:0000256" key="3">
    <source>
        <dbReference type="SAM" id="Phobius"/>
    </source>
</evidence>
<feature type="domain" description="Neurotransmitter-gated ion-channel transmembrane" evidence="5">
    <location>
        <begin position="322"/>
        <end position="586"/>
    </location>
</feature>
<feature type="signal peptide" evidence="4">
    <location>
        <begin position="1"/>
        <end position="17"/>
    </location>
</feature>
<keyword evidence="3" id="KW-0472">Membrane</keyword>
<keyword evidence="6" id="KW-1185">Reference proteome</keyword>
<evidence type="ECO:0000256" key="1">
    <source>
        <dbReference type="ARBA" id="ARBA00004141"/>
    </source>
</evidence>
<dbReference type="InterPro" id="IPR036719">
    <property type="entry name" value="Neuro-gated_channel_TM_sf"/>
</dbReference>
<dbReference type="InterPro" id="IPR038050">
    <property type="entry name" value="Neuro_actylchol_rec"/>
</dbReference>